<comment type="caution">
    <text evidence="1">The sequence shown here is derived from an EMBL/GenBank/DDBJ whole genome shotgun (WGS) entry which is preliminary data.</text>
</comment>
<reference evidence="1" key="1">
    <citation type="journal article" date="2021" name="PeerJ">
        <title>Extensive microbial diversity within the chicken gut microbiome revealed by metagenomics and culture.</title>
        <authorList>
            <person name="Gilroy R."/>
            <person name="Ravi A."/>
            <person name="Getino M."/>
            <person name="Pursley I."/>
            <person name="Horton D.L."/>
            <person name="Alikhan N.F."/>
            <person name="Baker D."/>
            <person name="Gharbi K."/>
            <person name="Hall N."/>
            <person name="Watson M."/>
            <person name="Adriaenssens E.M."/>
            <person name="Foster-Nyarko E."/>
            <person name="Jarju S."/>
            <person name="Secka A."/>
            <person name="Antonio M."/>
            <person name="Oren A."/>
            <person name="Chaudhuri R.R."/>
            <person name="La Ragione R."/>
            <person name="Hildebrand F."/>
            <person name="Pallen M.J."/>
        </authorList>
    </citation>
    <scope>NUCLEOTIDE SEQUENCE</scope>
    <source>
        <strain evidence="1">ChiGjej5B5-22894</strain>
    </source>
</reference>
<dbReference type="InterPro" id="IPR027417">
    <property type="entry name" value="P-loop_NTPase"/>
</dbReference>
<protein>
    <submittedName>
        <fullName evidence="1">ATP-binding protein</fullName>
    </submittedName>
</protein>
<accession>A0A921MWG4</accession>
<evidence type="ECO:0000313" key="1">
    <source>
        <dbReference type="EMBL" id="HJG91381.1"/>
    </source>
</evidence>
<organism evidence="1 2">
    <name type="scientific">Brachybacterium massiliense</name>
    <dbReference type="NCBI Taxonomy" id="1755098"/>
    <lineage>
        <taxon>Bacteria</taxon>
        <taxon>Bacillati</taxon>
        <taxon>Actinomycetota</taxon>
        <taxon>Actinomycetes</taxon>
        <taxon>Micrococcales</taxon>
        <taxon>Dermabacteraceae</taxon>
        <taxon>Brachybacterium</taxon>
    </lineage>
</organism>
<dbReference type="Proteomes" id="UP000742460">
    <property type="component" value="Unassembled WGS sequence"/>
</dbReference>
<gene>
    <name evidence="1" type="ORF">K8V81_06610</name>
</gene>
<reference evidence="1" key="2">
    <citation type="submission" date="2021-09" db="EMBL/GenBank/DDBJ databases">
        <authorList>
            <person name="Gilroy R."/>
        </authorList>
    </citation>
    <scope>NUCLEOTIDE SEQUENCE</scope>
    <source>
        <strain evidence="1">ChiGjej5B5-22894</strain>
    </source>
</reference>
<dbReference type="AlphaFoldDB" id="A0A921MWG4"/>
<keyword evidence="1" id="KW-0547">Nucleotide-binding</keyword>
<evidence type="ECO:0000313" key="2">
    <source>
        <dbReference type="Proteomes" id="UP000742460"/>
    </source>
</evidence>
<dbReference type="Pfam" id="PF13671">
    <property type="entry name" value="AAA_33"/>
    <property type="match status" value="1"/>
</dbReference>
<name>A0A921MWG4_9MICO</name>
<keyword evidence="1" id="KW-0067">ATP-binding</keyword>
<dbReference type="Gene3D" id="3.40.50.300">
    <property type="entry name" value="P-loop containing nucleotide triphosphate hydrolases"/>
    <property type="match status" value="1"/>
</dbReference>
<dbReference type="GO" id="GO:0005524">
    <property type="term" value="F:ATP binding"/>
    <property type="evidence" value="ECO:0007669"/>
    <property type="project" value="UniProtKB-KW"/>
</dbReference>
<dbReference type="SUPFAM" id="SSF52540">
    <property type="entry name" value="P-loop containing nucleoside triphosphate hydrolases"/>
    <property type="match status" value="1"/>
</dbReference>
<sequence length="193" mass="21372">MEENENSRRTERRRRAPTLTLLNGAPGSGKSTLAALLAEERPLALALDIDAIKHALGGWDEDLTRSGLQARRLATAMIGQHLADGHDVVLGQYLARIPFLDELEQLAAAREARFVEVALLLDEHTLAQRLQRRRERPDRPEQARNDRFVSPGQAGELIRSIEEVLALRPAARRVDASGSIEQTLAAVRALLAR</sequence>
<dbReference type="EMBL" id="DYUE01000152">
    <property type="protein sequence ID" value="HJG91381.1"/>
    <property type="molecule type" value="Genomic_DNA"/>
</dbReference>
<proteinExistence type="predicted"/>